<comment type="subcellular location">
    <subcellularLocation>
        <location evidence="1">Cell membrane</location>
        <topology evidence="1">Multi-pass membrane protein</topology>
    </subcellularLocation>
</comment>
<feature type="transmembrane region" description="Helical" evidence="8">
    <location>
        <begin position="233"/>
        <end position="254"/>
    </location>
</feature>
<evidence type="ECO:0000256" key="5">
    <source>
        <dbReference type="ARBA" id="ARBA00022692"/>
    </source>
</evidence>
<feature type="transmembrane region" description="Helical" evidence="8">
    <location>
        <begin position="409"/>
        <end position="437"/>
    </location>
</feature>
<dbReference type="Pfam" id="PF02028">
    <property type="entry name" value="BCCT"/>
    <property type="match status" value="1"/>
</dbReference>
<keyword evidence="7 8" id="KW-0472">Membrane</keyword>
<dbReference type="PANTHER" id="PTHR30047">
    <property type="entry name" value="HIGH-AFFINITY CHOLINE TRANSPORT PROTEIN-RELATED"/>
    <property type="match status" value="1"/>
</dbReference>
<evidence type="ECO:0000313" key="9">
    <source>
        <dbReference type="EMBL" id="MCW7552099.1"/>
    </source>
</evidence>
<feature type="transmembrane region" description="Helical" evidence="8">
    <location>
        <begin position="18"/>
        <end position="36"/>
    </location>
</feature>
<feature type="transmembrane region" description="Helical" evidence="8">
    <location>
        <begin position="475"/>
        <end position="495"/>
    </location>
</feature>
<keyword evidence="6 8" id="KW-1133">Transmembrane helix</keyword>
<name>A0ABT3MRU5_9GAMM</name>
<reference evidence="9 10" key="1">
    <citation type="submission" date="2022-10" db="EMBL/GenBank/DDBJ databases">
        <title>High-quality genome sequences of two octocoral-associated bacteria, Endozoicomonas euniceicola EF212 and Endozoicomonas gorgoniicola PS125.</title>
        <authorList>
            <person name="Chiou Y.-J."/>
            <person name="Chen Y.-H."/>
        </authorList>
    </citation>
    <scope>NUCLEOTIDE SEQUENCE [LARGE SCALE GENOMIC DNA]</scope>
    <source>
        <strain evidence="9 10">PS125</strain>
    </source>
</reference>
<dbReference type="InterPro" id="IPR000060">
    <property type="entry name" value="BCCT_transptr"/>
</dbReference>
<dbReference type="PANTHER" id="PTHR30047:SF7">
    <property type="entry name" value="HIGH-AFFINITY CHOLINE TRANSPORT PROTEIN"/>
    <property type="match status" value="1"/>
</dbReference>
<keyword evidence="4" id="KW-1003">Cell membrane</keyword>
<dbReference type="Proteomes" id="UP001209854">
    <property type="component" value="Unassembled WGS sequence"/>
</dbReference>
<feature type="transmembrane region" description="Helical" evidence="8">
    <location>
        <begin position="144"/>
        <end position="167"/>
    </location>
</feature>
<feature type="transmembrane region" description="Helical" evidence="8">
    <location>
        <begin position="56"/>
        <end position="76"/>
    </location>
</feature>
<evidence type="ECO:0000256" key="1">
    <source>
        <dbReference type="ARBA" id="ARBA00004651"/>
    </source>
</evidence>
<feature type="transmembrane region" description="Helical" evidence="8">
    <location>
        <begin position="321"/>
        <end position="339"/>
    </location>
</feature>
<feature type="transmembrane region" description="Helical" evidence="8">
    <location>
        <begin position="351"/>
        <end position="378"/>
    </location>
</feature>
<protein>
    <submittedName>
        <fullName evidence="9">Choline BCCT transporter BetT</fullName>
    </submittedName>
</protein>
<evidence type="ECO:0000256" key="3">
    <source>
        <dbReference type="ARBA" id="ARBA00022448"/>
    </source>
</evidence>
<feature type="transmembrane region" description="Helical" evidence="8">
    <location>
        <begin position="449"/>
        <end position="469"/>
    </location>
</feature>
<keyword evidence="10" id="KW-1185">Reference proteome</keyword>
<evidence type="ECO:0000256" key="7">
    <source>
        <dbReference type="ARBA" id="ARBA00023136"/>
    </source>
</evidence>
<feature type="transmembrane region" description="Helical" evidence="8">
    <location>
        <begin position="266"/>
        <end position="290"/>
    </location>
</feature>
<dbReference type="RefSeq" id="WP_262567078.1">
    <property type="nucleotide sequence ID" value="NZ_JAPFCC010000001.1"/>
</dbReference>
<keyword evidence="5 8" id="KW-0812">Transmembrane</keyword>
<gene>
    <name evidence="9" type="primary">betT</name>
    <name evidence="9" type="ORF">NX722_05455</name>
</gene>
<organism evidence="9 10">
    <name type="scientific">Endozoicomonas gorgoniicola</name>
    <dbReference type="NCBI Taxonomy" id="1234144"/>
    <lineage>
        <taxon>Bacteria</taxon>
        <taxon>Pseudomonadati</taxon>
        <taxon>Pseudomonadota</taxon>
        <taxon>Gammaproteobacteria</taxon>
        <taxon>Oceanospirillales</taxon>
        <taxon>Endozoicomonadaceae</taxon>
        <taxon>Endozoicomonas</taxon>
    </lineage>
</organism>
<comment type="caution">
    <text evidence="9">The sequence shown here is derived from an EMBL/GenBank/DDBJ whole genome shotgun (WGS) entry which is preliminary data.</text>
</comment>
<evidence type="ECO:0000256" key="8">
    <source>
        <dbReference type="SAM" id="Phobius"/>
    </source>
</evidence>
<evidence type="ECO:0000313" key="10">
    <source>
        <dbReference type="Proteomes" id="UP001209854"/>
    </source>
</evidence>
<comment type="similarity">
    <text evidence="2">Belongs to the BCCT transporter (TC 2.A.15) family.</text>
</comment>
<accession>A0ABT3MRU5</accession>
<sequence>MQNTSSSNPIPHTLNPPVFFGSAVLILALVAYTVTFPGHASELFSRMQTSINNNISWFYVLVVALILLCVTFLGISRYGEIKLGPDHAEPDFSFGSWFAMLFSAGMGIGLMFFGVSEPVIHFISPPVGEAGTLDAAREAMTLTFFHWGLHAWAIYAIVALILAFFGYRHELPLTMRSALYPVIGDKIYGPIGNAVDIFAILGTVFGVATSLGLGVMQVNSGLNYLFGLPVTPMVQVVLVIAITALATLSVATGLDKGIRLLSEANLLLAMTLVLLIILLGPTVLLLQMFVQNTGSYLSGIVDKTFNLYAYEGTNWIGGWTLFYWAFWLSWSPFVGMFIARISKGRTIREFVTGVLFVPTGLTFLWMTVFGNTAIYAIMHDTAGQLATVVQQDASLALFTFLEMFPFSEALSFIAILMVVIFFVTSSDSSAMVIDILASNGHDHPPMWQRVFWSILIGAVAMALMLAGGLKTLQAATIASALPFSIILMMSTYGLLRALAIDAAKKESLTQTNLAPVMSQKSVSWQTRINNLVHFPRRAHVNRFSEDVVIPAMEAVAGELISQGINTSVELDQESSAPTLNILHGEETDFSYQVFPRAYLQPSFVLDEEDEEERKYFRAEVFLREGGQDYDIMGWNKEQVIADIVSQYEKHLHFLHMVR</sequence>
<feature type="transmembrane region" description="Helical" evidence="8">
    <location>
        <begin position="187"/>
        <end position="213"/>
    </location>
</feature>
<feature type="transmembrane region" description="Helical" evidence="8">
    <location>
        <begin position="97"/>
        <end position="124"/>
    </location>
</feature>
<dbReference type="EMBL" id="JAPFCC010000001">
    <property type="protein sequence ID" value="MCW7552099.1"/>
    <property type="molecule type" value="Genomic_DNA"/>
</dbReference>
<evidence type="ECO:0000256" key="2">
    <source>
        <dbReference type="ARBA" id="ARBA00005658"/>
    </source>
</evidence>
<evidence type="ECO:0000256" key="6">
    <source>
        <dbReference type="ARBA" id="ARBA00022989"/>
    </source>
</evidence>
<dbReference type="NCBIfam" id="TIGR00842">
    <property type="entry name" value="bcct"/>
    <property type="match status" value="1"/>
</dbReference>
<keyword evidence="3" id="KW-0813">Transport</keyword>
<evidence type="ECO:0000256" key="4">
    <source>
        <dbReference type="ARBA" id="ARBA00022475"/>
    </source>
</evidence>
<dbReference type="NCBIfam" id="NF007399">
    <property type="entry name" value="PRK09928.1"/>
    <property type="match status" value="1"/>
</dbReference>
<proteinExistence type="inferred from homology"/>